<name>A0A7W6NRD2_9CAUL</name>
<dbReference type="Proteomes" id="UP000529946">
    <property type="component" value="Unassembled WGS sequence"/>
</dbReference>
<evidence type="ECO:0000259" key="3">
    <source>
        <dbReference type="Pfam" id="PF02719"/>
    </source>
</evidence>
<organism evidence="4 5">
    <name type="scientific">Brevundimonas lenta</name>
    <dbReference type="NCBI Taxonomy" id="424796"/>
    <lineage>
        <taxon>Bacteria</taxon>
        <taxon>Pseudomonadati</taxon>
        <taxon>Pseudomonadota</taxon>
        <taxon>Alphaproteobacteria</taxon>
        <taxon>Caulobacterales</taxon>
        <taxon>Caulobacteraceae</taxon>
        <taxon>Brevundimonas</taxon>
    </lineage>
</organism>
<evidence type="ECO:0000256" key="2">
    <source>
        <dbReference type="SAM" id="Phobius"/>
    </source>
</evidence>
<keyword evidence="2" id="KW-0812">Transmembrane</keyword>
<keyword evidence="2" id="KW-0472">Membrane</keyword>
<feature type="domain" description="Polysaccharide biosynthesis protein CapD-like" evidence="3">
    <location>
        <begin position="300"/>
        <end position="579"/>
    </location>
</feature>
<evidence type="ECO:0000256" key="1">
    <source>
        <dbReference type="ARBA" id="ARBA00007430"/>
    </source>
</evidence>
<dbReference type="Gene3D" id="3.40.50.720">
    <property type="entry name" value="NAD(P)-binding Rossmann-like Domain"/>
    <property type="match status" value="2"/>
</dbReference>
<keyword evidence="5" id="KW-1185">Reference proteome</keyword>
<dbReference type="SUPFAM" id="SSF51735">
    <property type="entry name" value="NAD(P)-binding Rossmann-fold domains"/>
    <property type="match status" value="1"/>
</dbReference>
<dbReference type="InterPro" id="IPR051203">
    <property type="entry name" value="Polysaccharide_Synthase-Rel"/>
</dbReference>
<feature type="transmembrane region" description="Helical" evidence="2">
    <location>
        <begin position="79"/>
        <end position="103"/>
    </location>
</feature>
<evidence type="ECO:0000313" key="5">
    <source>
        <dbReference type="Proteomes" id="UP000529946"/>
    </source>
</evidence>
<dbReference type="PANTHER" id="PTHR43318">
    <property type="entry name" value="UDP-N-ACETYLGLUCOSAMINE 4,6-DEHYDRATASE"/>
    <property type="match status" value="1"/>
</dbReference>
<dbReference type="CDD" id="cd05237">
    <property type="entry name" value="UDP_invert_4-6DH_SDR_e"/>
    <property type="match status" value="1"/>
</dbReference>
<dbReference type="RefSeq" id="WP_183205344.1">
    <property type="nucleotide sequence ID" value="NZ_BAAAER010000003.1"/>
</dbReference>
<proteinExistence type="inferred from homology"/>
<dbReference type="EMBL" id="JACIDM010000003">
    <property type="protein sequence ID" value="MBB4084137.1"/>
    <property type="molecule type" value="Genomic_DNA"/>
</dbReference>
<sequence length="648" mass="69926">MSIASAFFVRTLKVAARAGIRMAAVIGGYLVASGHAVTFSALLNSTEAAWPHAVAFAVLGFGLDLFFRTDRALWRYVSIVDVGPIVRTSVLSAGIFLAFNFFLERGASLPRSTLLIVPVLDIGMTLALVLLRRIVHDKEALRAIAPFVGARDDSMPLIIVGGMDRVETFLRELARSGEKYRPAGIVTDTAGAAMRELRGVKVLSGVKAAADILDDLTDHDIEAAIVFLDDSLAPADFGVERLGQLRTRGVHLLRVPSLVEVGGGTDEPVMRRFELEELLARPPVRLADGPLRALVAGKRVLVTGAGGSIGSEICRQVASLGCGHLVLIDNSEFGLFKIDQEIETRWPTLSRREYLYDVRNKALLYEAFGGERPDVVFHAAALKHVPMMEKHPCESVLTNVVGTWNVAEAANAAGVKHMVFISTDKAVDPPNVMGATKRLAEAVVRAQQTGDGGHTRFSVVRFGNVLGSAGSVVPTFRAQIERGGPVTLTHPDIERYFMTIPEAVQLVLHATAHSAEQPDGPLGVFVLDMGKPVKILDLARQLIGLYGKVPGKDVEIEVTGLRPGEKLFEELVDSSEVAEMCGQSLMCVTDRIQGARMTEQTVQKLERVARAGDNLATRSLIFEVLASVRTVMPDGDRPGADVVSIKRA</sequence>
<comment type="similarity">
    <text evidence="1">Belongs to the polysaccharide synthase family.</text>
</comment>
<dbReference type="Pfam" id="PF02719">
    <property type="entry name" value="Polysacc_synt_2"/>
    <property type="match status" value="1"/>
</dbReference>
<dbReference type="InterPro" id="IPR003869">
    <property type="entry name" value="Polysac_CapD-like"/>
</dbReference>
<dbReference type="PANTHER" id="PTHR43318:SF1">
    <property type="entry name" value="POLYSACCHARIDE BIOSYNTHESIS PROTEIN EPSC-RELATED"/>
    <property type="match status" value="1"/>
</dbReference>
<dbReference type="AlphaFoldDB" id="A0A7W6NRD2"/>
<protein>
    <submittedName>
        <fullName evidence="4">O-antigen biosynthesis protein WbqV</fullName>
    </submittedName>
</protein>
<accession>A0A7W6NRD2</accession>
<gene>
    <name evidence="4" type="ORF">GGR12_003025</name>
</gene>
<comment type="caution">
    <text evidence="4">The sequence shown here is derived from an EMBL/GenBank/DDBJ whole genome shotgun (WGS) entry which is preliminary data.</text>
</comment>
<dbReference type="InterPro" id="IPR036291">
    <property type="entry name" value="NAD(P)-bd_dom_sf"/>
</dbReference>
<feature type="transmembrane region" description="Helical" evidence="2">
    <location>
        <begin position="20"/>
        <end position="43"/>
    </location>
</feature>
<feature type="transmembrane region" description="Helical" evidence="2">
    <location>
        <begin position="49"/>
        <end position="67"/>
    </location>
</feature>
<keyword evidence="2" id="KW-1133">Transmembrane helix</keyword>
<reference evidence="4 5" key="1">
    <citation type="submission" date="2020-08" db="EMBL/GenBank/DDBJ databases">
        <title>Genomic Encyclopedia of Type Strains, Phase IV (KMG-IV): sequencing the most valuable type-strain genomes for metagenomic binning, comparative biology and taxonomic classification.</title>
        <authorList>
            <person name="Goeker M."/>
        </authorList>
    </citation>
    <scope>NUCLEOTIDE SEQUENCE [LARGE SCALE GENOMIC DNA]</scope>
    <source>
        <strain evidence="4 5">DSM 23960</strain>
    </source>
</reference>
<evidence type="ECO:0000313" key="4">
    <source>
        <dbReference type="EMBL" id="MBB4084137.1"/>
    </source>
</evidence>